<dbReference type="EMBL" id="KL142391">
    <property type="protein sequence ID" value="KDR71822.1"/>
    <property type="molecule type" value="Genomic_DNA"/>
</dbReference>
<dbReference type="OrthoDB" id="2851041at2759"/>
<sequence length="104" mass="11921">MERALQVEEILHQIFDNLLPEFDMKRSFIDSTDPRLLPKPDKPTRATLLSAALTCRSFVEPALDALWWAMDDLRPLLSLLPSFKLDDDLPDEVCLHEMPLGCDI</sequence>
<dbReference type="HOGENOM" id="CLU_2250360_0_0_1"/>
<accession>A0A067SP52</accession>
<dbReference type="AlphaFoldDB" id="A0A067SP52"/>
<evidence type="ECO:0008006" key="3">
    <source>
        <dbReference type="Google" id="ProtNLM"/>
    </source>
</evidence>
<name>A0A067SP52_GALM3</name>
<evidence type="ECO:0000313" key="2">
    <source>
        <dbReference type="Proteomes" id="UP000027222"/>
    </source>
</evidence>
<reference evidence="2" key="1">
    <citation type="journal article" date="2014" name="Proc. Natl. Acad. Sci. U.S.A.">
        <title>Extensive sampling of basidiomycete genomes demonstrates inadequacy of the white-rot/brown-rot paradigm for wood decay fungi.</title>
        <authorList>
            <person name="Riley R."/>
            <person name="Salamov A.A."/>
            <person name="Brown D.W."/>
            <person name="Nagy L.G."/>
            <person name="Floudas D."/>
            <person name="Held B.W."/>
            <person name="Levasseur A."/>
            <person name="Lombard V."/>
            <person name="Morin E."/>
            <person name="Otillar R."/>
            <person name="Lindquist E.A."/>
            <person name="Sun H."/>
            <person name="LaButti K.M."/>
            <person name="Schmutz J."/>
            <person name="Jabbour D."/>
            <person name="Luo H."/>
            <person name="Baker S.E."/>
            <person name="Pisabarro A.G."/>
            <person name="Walton J.D."/>
            <person name="Blanchette R.A."/>
            <person name="Henrissat B."/>
            <person name="Martin F."/>
            <person name="Cullen D."/>
            <person name="Hibbett D.S."/>
            <person name="Grigoriev I.V."/>
        </authorList>
    </citation>
    <scope>NUCLEOTIDE SEQUENCE [LARGE SCALE GENOMIC DNA]</scope>
    <source>
        <strain evidence="2">CBS 339.88</strain>
    </source>
</reference>
<dbReference type="Proteomes" id="UP000027222">
    <property type="component" value="Unassembled WGS sequence"/>
</dbReference>
<keyword evidence="2" id="KW-1185">Reference proteome</keyword>
<dbReference type="STRING" id="685588.A0A067SP52"/>
<gene>
    <name evidence="1" type="ORF">GALMADRAFT_253585</name>
</gene>
<protein>
    <recommendedName>
        <fullName evidence="3">F-box domain-containing protein</fullName>
    </recommendedName>
</protein>
<evidence type="ECO:0000313" key="1">
    <source>
        <dbReference type="EMBL" id="KDR71822.1"/>
    </source>
</evidence>
<organism evidence="1 2">
    <name type="scientific">Galerina marginata (strain CBS 339.88)</name>
    <dbReference type="NCBI Taxonomy" id="685588"/>
    <lineage>
        <taxon>Eukaryota</taxon>
        <taxon>Fungi</taxon>
        <taxon>Dikarya</taxon>
        <taxon>Basidiomycota</taxon>
        <taxon>Agaricomycotina</taxon>
        <taxon>Agaricomycetes</taxon>
        <taxon>Agaricomycetidae</taxon>
        <taxon>Agaricales</taxon>
        <taxon>Agaricineae</taxon>
        <taxon>Strophariaceae</taxon>
        <taxon>Galerina</taxon>
    </lineage>
</organism>
<proteinExistence type="predicted"/>